<name>A0A1T5G4G9_9SPHI</name>
<proteinExistence type="predicted"/>
<dbReference type="STRING" id="1513896.SAMN05660841_03761"/>
<organism evidence="2 3">
    <name type="scientific">Sphingobacterium nematocida</name>
    <dbReference type="NCBI Taxonomy" id="1513896"/>
    <lineage>
        <taxon>Bacteria</taxon>
        <taxon>Pseudomonadati</taxon>
        <taxon>Bacteroidota</taxon>
        <taxon>Sphingobacteriia</taxon>
        <taxon>Sphingobacteriales</taxon>
        <taxon>Sphingobacteriaceae</taxon>
        <taxon>Sphingobacterium</taxon>
    </lineage>
</organism>
<keyword evidence="3" id="KW-1185">Reference proteome</keyword>
<sequence length="315" mass="34134">MKNKLKLLKTGLLALLLCTLINSSLAQLAAPVPTIPIDSKSKLGLGTLDDGVGTVTDQANTILFYKETGGVSVTGLTLRASLTDDNSTDPLEFTSYRWYKMGYDGTTETPAEISGQTTRDLALTALQPGYYKYRVYGLVEDGTVLCQSEEFQDIIFFVLRPLDPTASAAANSLAGFCIGEEASAADLVLNSTVEFSAIDYQGGSYPNPAVGNFDLAYRWYAVKKGDVSNTKIYLQTTPVNSTGAANTFTLSDYTALADAATYQFFVEVQYSEAIKQRDNREHALWTARVGGDTPYELIVSPKPGRPTITIETVND</sequence>
<keyword evidence="1" id="KW-0732">Signal</keyword>
<dbReference type="RefSeq" id="WP_079645414.1">
    <property type="nucleotide sequence ID" value="NZ_FUZF01000021.1"/>
</dbReference>
<gene>
    <name evidence="2" type="ORF">SAMN05660841_03761</name>
</gene>
<protein>
    <submittedName>
        <fullName evidence="2">Uncharacterized protein</fullName>
    </submittedName>
</protein>
<dbReference type="EMBL" id="FUZF01000021">
    <property type="protein sequence ID" value="SKC03355.1"/>
    <property type="molecule type" value="Genomic_DNA"/>
</dbReference>
<feature type="signal peptide" evidence="1">
    <location>
        <begin position="1"/>
        <end position="29"/>
    </location>
</feature>
<evidence type="ECO:0000313" key="2">
    <source>
        <dbReference type="EMBL" id="SKC03355.1"/>
    </source>
</evidence>
<dbReference type="Proteomes" id="UP000190150">
    <property type="component" value="Unassembled WGS sequence"/>
</dbReference>
<accession>A0A1T5G4G9</accession>
<reference evidence="3" key="1">
    <citation type="submission" date="2017-02" db="EMBL/GenBank/DDBJ databases">
        <authorList>
            <person name="Varghese N."/>
            <person name="Submissions S."/>
        </authorList>
    </citation>
    <scope>NUCLEOTIDE SEQUENCE [LARGE SCALE GENOMIC DNA]</scope>
    <source>
        <strain evidence="3">DSM 24091</strain>
    </source>
</reference>
<evidence type="ECO:0000313" key="3">
    <source>
        <dbReference type="Proteomes" id="UP000190150"/>
    </source>
</evidence>
<dbReference type="OrthoDB" id="658844at2"/>
<dbReference type="AlphaFoldDB" id="A0A1T5G4G9"/>
<feature type="chain" id="PRO_5012256443" evidence="1">
    <location>
        <begin position="30"/>
        <end position="315"/>
    </location>
</feature>
<evidence type="ECO:0000256" key="1">
    <source>
        <dbReference type="SAM" id="SignalP"/>
    </source>
</evidence>